<evidence type="ECO:0000256" key="1">
    <source>
        <dbReference type="ARBA" id="ARBA00010928"/>
    </source>
</evidence>
<dbReference type="AlphaFoldDB" id="A0AAE0L6N7"/>
<feature type="domain" description="Gfo/Idh/MocA-like oxidoreductase N-terminal" evidence="4">
    <location>
        <begin position="346"/>
        <end position="468"/>
    </location>
</feature>
<dbReference type="PANTHER" id="PTHR43818:SF11">
    <property type="entry name" value="BCDNA.GH03377"/>
    <property type="match status" value="1"/>
</dbReference>
<comment type="similarity">
    <text evidence="1">Belongs to the Gfo/Idh/MocA family.</text>
</comment>
<evidence type="ECO:0008006" key="8">
    <source>
        <dbReference type="Google" id="ProtNLM"/>
    </source>
</evidence>
<dbReference type="Pfam" id="PF01408">
    <property type="entry name" value="GFO_IDH_MocA"/>
    <property type="match status" value="1"/>
</dbReference>
<keyword evidence="2" id="KW-0560">Oxidoreductase</keyword>
<dbReference type="InterPro" id="IPR036291">
    <property type="entry name" value="NAD(P)-bd_dom_sf"/>
</dbReference>
<evidence type="ECO:0000313" key="6">
    <source>
        <dbReference type="EMBL" id="KAK3274098.1"/>
    </source>
</evidence>
<evidence type="ECO:0000259" key="4">
    <source>
        <dbReference type="Pfam" id="PF01408"/>
    </source>
</evidence>
<dbReference type="GO" id="GO:0000166">
    <property type="term" value="F:nucleotide binding"/>
    <property type="evidence" value="ECO:0007669"/>
    <property type="project" value="InterPro"/>
</dbReference>
<evidence type="ECO:0000259" key="5">
    <source>
        <dbReference type="Pfam" id="PF22725"/>
    </source>
</evidence>
<dbReference type="GO" id="GO:0016491">
    <property type="term" value="F:oxidoreductase activity"/>
    <property type="evidence" value="ECO:0007669"/>
    <property type="project" value="UniProtKB-KW"/>
</dbReference>
<feature type="region of interest" description="Disordered" evidence="3">
    <location>
        <begin position="51"/>
        <end position="139"/>
    </location>
</feature>
<dbReference type="Proteomes" id="UP001190700">
    <property type="component" value="Unassembled WGS sequence"/>
</dbReference>
<feature type="region of interest" description="Disordered" evidence="3">
    <location>
        <begin position="171"/>
        <end position="194"/>
    </location>
</feature>
<evidence type="ECO:0000313" key="7">
    <source>
        <dbReference type="Proteomes" id="UP001190700"/>
    </source>
</evidence>
<accession>A0AAE0L6N7</accession>
<feature type="region of interest" description="Disordered" evidence="3">
    <location>
        <begin position="229"/>
        <end position="303"/>
    </location>
</feature>
<dbReference type="Gene3D" id="3.40.50.720">
    <property type="entry name" value="NAD(P)-binding Rossmann-like Domain"/>
    <property type="match status" value="1"/>
</dbReference>
<dbReference type="SUPFAM" id="SSF51735">
    <property type="entry name" value="NAD(P)-binding Rossmann-fold domains"/>
    <property type="match status" value="1"/>
</dbReference>
<evidence type="ECO:0000256" key="2">
    <source>
        <dbReference type="ARBA" id="ARBA00023002"/>
    </source>
</evidence>
<feature type="domain" description="GFO/IDH/MocA-like oxidoreductase" evidence="5">
    <location>
        <begin position="478"/>
        <end position="597"/>
    </location>
</feature>
<dbReference type="InterPro" id="IPR000683">
    <property type="entry name" value="Gfo/Idh/MocA-like_OxRdtase_N"/>
</dbReference>
<dbReference type="PANTHER" id="PTHR43818">
    <property type="entry name" value="BCDNA.GH03377"/>
    <property type="match status" value="1"/>
</dbReference>
<dbReference type="InterPro" id="IPR050463">
    <property type="entry name" value="Gfo/Idh/MocA_oxidrdct_glycsds"/>
</dbReference>
<dbReference type="InterPro" id="IPR055170">
    <property type="entry name" value="GFO_IDH_MocA-like_dom"/>
</dbReference>
<comment type="caution">
    <text evidence="6">The sequence shown here is derived from an EMBL/GenBank/DDBJ whole genome shotgun (WGS) entry which is preliminary data.</text>
</comment>
<protein>
    <recommendedName>
        <fullName evidence="8">Gfo/Idh/MocA-like oxidoreductase N-terminal domain-containing protein</fullName>
    </recommendedName>
</protein>
<feature type="compositionally biased region" description="Polar residues" evidence="3">
    <location>
        <begin position="231"/>
        <end position="297"/>
    </location>
</feature>
<reference evidence="6 7" key="1">
    <citation type="journal article" date="2015" name="Genome Biol. Evol.">
        <title>Comparative Genomics of a Bacterivorous Green Alga Reveals Evolutionary Causalities and Consequences of Phago-Mixotrophic Mode of Nutrition.</title>
        <authorList>
            <person name="Burns J.A."/>
            <person name="Paasch A."/>
            <person name="Narechania A."/>
            <person name="Kim E."/>
        </authorList>
    </citation>
    <scope>NUCLEOTIDE SEQUENCE [LARGE SCALE GENOMIC DNA]</scope>
    <source>
        <strain evidence="6 7">PLY_AMNH</strain>
    </source>
</reference>
<keyword evidence="7" id="KW-1185">Reference proteome</keyword>
<proteinExistence type="inferred from homology"/>
<sequence length="677" mass="72623">MDTCSSSHSLDLQLQGTQPGTLVLLLEASWELKVPQSESKISADLTLIENHDFSSPQGTPATTPVSTPRTPSENFAPDPTNDVAFPGITLDDKPEPDTLTGPDGIPSCVTAPNSGILETGESIAPSEKRDKTSAAPDSEVLQHIQEGADAKKAMPVQSQAAESLGAKAEAVELSPPRNVLPMPNTPQTPDPTIHQTGIVHTKEADNGSSTESVSGADELRSHVIDEADLSEQAQFTPNPRSAVSEQAQVTPNPRSAVSGQAQVTPNPGSAVSEQAQVTPNPRSAVSPHVTTNQTVKPGSSGEVSESVVEQQVFAEMSTSSKLPAVNLATFSTEQPSSGPLAHLNRVRVGFIGAGDISNLHAAGVRKSSHARLVGLWNRPNCPIVPDPQAKAQEYGCLLYESAEALVSSPDIDVVYILTNMQSHLQYATMAMKAGKHVLCEKPVGASVKEIEEMAAIAKANKVLCVPGHNYIHEPQLDRMKDLIDQGALGEITQLYIMYNIYHPEDVCARLPGIIRQILTHHGYITLFLLGDKLGDPVTVSAMKATINNGSWPLENVAHVTMQFRSGALGHMQASFANDDHTSSPWSFTVKVMGTKGACNYNYNDCVVNQKHIVHSHTYCAYPYAVEAQSEYFTNQILLEGRPVKSSMANAVTCQKIIEASELSILKRRHVDLTEIMG</sequence>
<evidence type="ECO:0000256" key="3">
    <source>
        <dbReference type="SAM" id="MobiDB-lite"/>
    </source>
</evidence>
<gene>
    <name evidence="6" type="ORF">CYMTET_17704</name>
</gene>
<dbReference type="SUPFAM" id="SSF55347">
    <property type="entry name" value="Glyceraldehyde-3-phosphate dehydrogenase-like, C-terminal domain"/>
    <property type="match status" value="1"/>
</dbReference>
<dbReference type="Pfam" id="PF22725">
    <property type="entry name" value="GFO_IDH_MocA_C3"/>
    <property type="match status" value="1"/>
</dbReference>
<feature type="compositionally biased region" description="Polar residues" evidence="3">
    <location>
        <begin position="53"/>
        <end position="73"/>
    </location>
</feature>
<dbReference type="Gene3D" id="3.30.360.10">
    <property type="entry name" value="Dihydrodipicolinate Reductase, domain 2"/>
    <property type="match status" value="1"/>
</dbReference>
<organism evidence="6 7">
    <name type="scientific">Cymbomonas tetramitiformis</name>
    <dbReference type="NCBI Taxonomy" id="36881"/>
    <lineage>
        <taxon>Eukaryota</taxon>
        <taxon>Viridiplantae</taxon>
        <taxon>Chlorophyta</taxon>
        <taxon>Pyramimonadophyceae</taxon>
        <taxon>Pyramimonadales</taxon>
        <taxon>Pyramimonadaceae</taxon>
        <taxon>Cymbomonas</taxon>
    </lineage>
</organism>
<name>A0AAE0L6N7_9CHLO</name>
<dbReference type="EMBL" id="LGRX02007949">
    <property type="protein sequence ID" value="KAK3274098.1"/>
    <property type="molecule type" value="Genomic_DNA"/>
</dbReference>